<sequence length="114" mass="12433">MAYDIRLMKLVTGELVIGKYDQEKDCLNDVAAIQSIPTQQGVQMMMLPYGYPFEPNFSGTLEGKTFLYRYADTPKELQDKYIEASTNLTVAGGLGKMQFGSGPLPGGNGSGLIK</sequence>
<dbReference type="KEGG" id="dfi:AXF13_05920"/>
<dbReference type="EMBL" id="CP014229">
    <property type="protein sequence ID" value="AMD89686.1"/>
    <property type="molecule type" value="Genomic_DNA"/>
</dbReference>
<proteinExistence type="predicted"/>
<dbReference type="AlphaFoldDB" id="A0A120KLX6"/>
<protein>
    <submittedName>
        <fullName evidence="1">Uncharacterized protein</fullName>
    </submittedName>
</protein>
<keyword evidence="2" id="KW-1185">Reference proteome</keyword>
<evidence type="ECO:0000313" key="1">
    <source>
        <dbReference type="EMBL" id="AMD89686.1"/>
    </source>
</evidence>
<dbReference type="STRING" id="44742.AXF13_05920"/>
<dbReference type="Proteomes" id="UP000069241">
    <property type="component" value="Chromosome"/>
</dbReference>
<evidence type="ECO:0000313" key="2">
    <source>
        <dbReference type="Proteomes" id="UP000069241"/>
    </source>
</evidence>
<accession>A0A120KLX6</accession>
<name>A0A120KLX6_9BACT</name>
<organism evidence="1 2">
    <name type="scientific">Desulfovibrio fairfieldensis</name>
    <dbReference type="NCBI Taxonomy" id="44742"/>
    <lineage>
        <taxon>Bacteria</taxon>
        <taxon>Pseudomonadati</taxon>
        <taxon>Thermodesulfobacteriota</taxon>
        <taxon>Desulfovibrionia</taxon>
        <taxon>Desulfovibrionales</taxon>
        <taxon>Desulfovibrionaceae</taxon>
        <taxon>Desulfovibrio</taxon>
    </lineage>
</organism>
<dbReference type="RefSeq" id="WP_008684192.1">
    <property type="nucleotide sequence ID" value="NZ_CP014229.1"/>
</dbReference>
<gene>
    <name evidence="1" type="ORF">AXF13_05920</name>
</gene>
<reference evidence="2" key="1">
    <citation type="submission" date="2016-02" db="EMBL/GenBank/DDBJ databases">
        <authorList>
            <person name="Holder M.E."/>
            <person name="Ajami N.J."/>
            <person name="Petrosino J.F."/>
        </authorList>
    </citation>
    <scope>NUCLEOTIDE SEQUENCE [LARGE SCALE GENOMIC DNA]</scope>
    <source>
        <strain evidence="2">CCUG 45958</strain>
    </source>
</reference>